<gene>
    <name evidence="5" type="ORF">GAO09_15380</name>
</gene>
<evidence type="ECO:0000313" key="5">
    <source>
        <dbReference type="EMBL" id="MQY47415.1"/>
    </source>
</evidence>
<dbReference type="InterPro" id="IPR036388">
    <property type="entry name" value="WH-like_DNA-bd_sf"/>
</dbReference>
<dbReference type="AlphaFoldDB" id="A0A6A8A824"/>
<reference evidence="5 6" key="1">
    <citation type="submission" date="2019-11" db="EMBL/GenBank/DDBJ databases">
        <title>Genome analysis of Rhizobacterium cereale a novel genus and species isolated from maize roots in North Spain.</title>
        <authorList>
            <person name="Menendez E."/>
            <person name="Flores-Felix J.D."/>
            <person name="Ramirez-Bahena M.-H."/>
            <person name="Igual J.M."/>
            <person name="Garcia-Fraile P."/>
            <person name="Peix A."/>
            <person name="Velazquez E."/>
        </authorList>
    </citation>
    <scope>NUCLEOTIDE SEQUENCE [LARGE SCALE GENOMIC DNA]</scope>
    <source>
        <strain evidence="5 6">RZME27</strain>
    </source>
</reference>
<dbReference type="EMBL" id="WIXI01000045">
    <property type="protein sequence ID" value="MQY47415.1"/>
    <property type="molecule type" value="Genomic_DNA"/>
</dbReference>
<dbReference type="Pfam" id="PF00392">
    <property type="entry name" value="GntR"/>
    <property type="match status" value="1"/>
</dbReference>
<evidence type="ECO:0000256" key="3">
    <source>
        <dbReference type="ARBA" id="ARBA00023163"/>
    </source>
</evidence>
<evidence type="ECO:0000313" key="6">
    <source>
        <dbReference type="Proteomes" id="UP000435138"/>
    </source>
</evidence>
<comment type="caution">
    <text evidence="5">The sequence shown here is derived from an EMBL/GenBank/DDBJ whole genome shotgun (WGS) entry which is preliminary data.</text>
</comment>
<dbReference type="Proteomes" id="UP000435138">
    <property type="component" value="Unassembled WGS sequence"/>
</dbReference>
<dbReference type="SUPFAM" id="SSF46785">
    <property type="entry name" value="Winged helix' DNA-binding domain"/>
    <property type="match status" value="1"/>
</dbReference>
<dbReference type="Gene3D" id="1.10.10.10">
    <property type="entry name" value="Winged helix-like DNA-binding domain superfamily/Winged helix DNA-binding domain"/>
    <property type="match status" value="1"/>
</dbReference>
<proteinExistence type="predicted"/>
<evidence type="ECO:0000259" key="4">
    <source>
        <dbReference type="PROSITE" id="PS50949"/>
    </source>
</evidence>
<protein>
    <submittedName>
        <fullName evidence="5">FCD domain-containing protein</fullName>
    </submittedName>
</protein>
<dbReference type="PANTHER" id="PTHR43537:SF5">
    <property type="entry name" value="UXU OPERON TRANSCRIPTIONAL REGULATOR"/>
    <property type="match status" value="1"/>
</dbReference>
<dbReference type="Pfam" id="PF07729">
    <property type="entry name" value="FCD"/>
    <property type="match status" value="1"/>
</dbReference>
<evidence type="ECO:0000256" key="1">
    <source>
        <dbReference type="ARBA" id="ARBA00023015"/>
    </source>
</evidence>
<dbReference type="SUPFAM" id="SSF48008">
    <property type="entry name" value="GntR ligand-binding domain-like"/>
    <property type="match status" value="1"/>
</dbReference>
<evidence type="ECO:0000256" key="2">
    <source>
        <dbReference type="ARBA" id="ARBA00023125"/>
    </source>
</evidence>
<keyword evidence="6" id="KW-1185">Reference proteome</keyword>
<dbReference type="PANTHER" id="PTHR43537">
    <property type="entry name" value="TRANSCRIPTIONAL REGULATOR, GNTR FAMILY"/>
    <property type="match status" value="1"/>
</dbReference>
<keyword evidence="1" id="KW-0805">Transcription regulation</keyword>
<keyword evidence="3" id="KW-0804">Transcription</keyword>
<dbReference type="GO" id="GO:0003700">
    <property type="term" value="F:DNA-binding transcription factor activity"/>
    <property type="evidence" value="ECO:0007669"/>
    <property type="project" value="InterPro"/>
</dbReference>
<feature type="domain" description="HTH gntR-type" evidence="4">
    <location>
        <begin position="10"/>
        <end position="78"/>
    </location>
</feature>
<dbReference type="PRINTS" id="PR00035">
    <property type="entry name" value="HTHGNTR"/>
</dbReference>
<organism evidence="5 6">
    <name type="scientific">Endobacterium cereale</name>
    <dbReference type="NCBI Taxonomy" id="2663029"/>
    <lineage>
        <taxon>Bacteria</taxon>
        <taxon>Pseudomonadati</taxon>
        <taxon>Pseudomonadota</taxon>
        <taxon>Alphaproteobacteria</taxon>
        <taxon>Hyphomicrobiales</taxon>
        <taxon>Rhizobiaceae</taxon>
        <taxon>Endobacterium</taxon>
    </lineage>
</organism>
<dbReference type="PROSITE" id="PS50949">
    <property type="entry name" value="HTH_GNTR"/>
    <property type="match status" value="1"/>
</dbReference>
<dbReference type="InterPro" id="IPR000524">
    <property type="entry name" value="Tscrpt_reg_HTH_GntR"/>
</dbReference>
<dbReference type="InterPro" id="IPR008920">
    <property type="entry name" value="TF_FadR/GntR_C"/>
</dbReference>
<accession>A0A6A8A824</accession>
<keyword evidence="2" id="KW-0238">DNA-binding</keyword>
<dbReference type="CDD" id="cd07377">
    <property type="entry name" value="WHTH_GntR"/>
    <property type="match status" value="1"/>
</dbReference>
<dbReference type="Gene3D" id="1.20.120.530">
    <property type="entry name" value="GntR ligand-binding domain-like"/>
    <property type="match status" value="1"/>
</dbReference>
<sequence>MDHFDLRPRDTLAERIESQLRGAIAGGTFQVGDKLPSEAQLTEAFCASRTVVRQALAALRRAGLVEARQGAGVFVVAHTPPAASKPAIEHLHLASSLEILEIRTPVEIAAAGLAAARRSPAQEEQLFELHAEFLTCMRDGTPAREADYHLHLAIAQAAGNPQFVRFLREFGQATIPRVKIVPENNGEAQRKYLELLATEHNAVILAISQRDPQAAEEAMRRHLHGSQMRHRALLQEGAGELPRIPAR</sequence>
<dbReference type="InterPro" id="IPR011711">
    <property type="entry name" value="GntR_C"/>
</dbReference>
<dbReference type="GO" id="GO:0003677">
    <property type="term" value="F:DNA binding"/>
    <property type="evidence" value="ECO:0007669"/>
    <property type="project" value="UniProtKB-KW"/>
</dbReference>
<dbReference type="SMART" id="SM00345">
    <property type="entry name" value="HTH_GNTR"/>
    <property type="match status" value="1"/>
</dbReference>
<name>A0A6A8A824_9HYPH</name>
<dbReference type="InterPro" id="IPR036390">
    <property type="entry name" value="WH_DNA-bd_sf"/>
</dbReference>
<dbReference type="RefSeq" id="WP_153354903.1">
    <property type="nucleotide sequence ID" value="NZ_JAYKOO010000007.1"/>
</dbReference>
<dbReference type="SMART" id="SM00895">
    <property type="entry name" value="FCD"/>
    <property type="match status" value="1"/>
</dbReference>